<sequence>MPTETLSLSAPPNDPVVGLKQRLRRAERRRKLLYGALILPLALFLAIAFIWPIAALLKRSVDNPEVHGALPQTLAVLKHWSGDELPPAEAYAALTRELTAIRGTPELGTAAKRLNRETPGYRSLIMKTARKMPLDDGVDPQGALMSIDSRWSDVDIWQTIKRTGSPYTAFYMLSALDLTIDADGDLAATPPEESIYLDILGRTFWMSLIVAVCCLLLGFPVAYLMANLPQDKSNNLMIFVLLPFWTSVLVRVAAWIVLLQNDGLVNQALIALGITDAPLQLVFNRIGVYIAMVHILLPFMVLPLYSVMKGISPVYMRAAMSLGCPPFKSFWKVYFPQTLPGIGAGSLLVFIICMGYYITPALLGSPQEQMVSYFIAFYTNQTINWGMAAALSAVLLAATLVLYVFYARRLGASQAPAGR</sequence>
<feature type="transmembrane region" description="Helical" evidence="8">
    <location>
        <begin position="204"/>
        <end position="224"/>
    </location>
</feature>
<protein>
    <submittedName>
        <fullName evidence="10">ABC transporter permease</fullName>
    </submittedName>
</protein>
<keyword evidence="6 8" id="KW-1133">Transmembrane helix</keyword>
<feature type="domain" description="ABC transmembrane type-1" evidence="9">
    <location>
        <begin position="200"/>
        <end position="406"/>
    </location>
</feature>
<evidence type="ECO:0000313" key="11">
    <source>
        <dbReference type="Proteomes" id="UP000694660"/>
    </source>
</evidence>
<keyword evidence="7 8" id="KW-0472">Membrane</keyword>
<dbReference type="SUPFAM" id="SSF161098">
    <property type="entry name" value="MetI-like"/>
    <property type="match status" value="1"/>
</dbReference>
<keyword evidence="3 8" id="KW-0813">Transport</keyword>
<keyword evidence="11" id="KW-1185">Reference proteome</keyword>
<feature type="transmembrane region" description="Helical" evidence="8">
    <location>
        <begin position="383"/>
        <end position="406"/>
    </location>
</feature>
<dbReference type="PANTHER" id="PTHR42929:SF5">
    <property type="entry name" value="ABC TRANSPORTER PERMEASE PROTEIN"/>
    <property type="match status" value="1"/>
</dbReference>
<evidence type="ECO:0000256" key="7">
    <source>
        <dbReference type="ARBA" id="ARBA00023136"/>
    </source>
</evidence>
<dbReference type="Proteomes" id="UP000694660">
    <property type="component" value="Unassembled WGS sequence"/>
</dbReference>
<dbReference type="InterPro" id="IPR000515">
    <property type="entry name" value="MetI-like"/>
</dbReference>
<reference evidence="11" key="1">
    <citation type="journal article" date="2022" name="ISME J.">
        <title>Genetic and phylogenetic analysis of dissimilatory iodate-reducing bacteria identifies potential niches across the world's oceans.</title>
        <authorList>
            <person name="Reyes-Umana V."/>
            <person name="Henning Z."/>
            <person name="Lee K."/>
            <person name="Barnum T.P."/>
            <person name="Coates J.D."/>
        </authorList>
    </citation>
    <scope>NUCLEOTIDE SEQUENCE [LARGE SCALE GENOMIC DNA]</scope>
    <source>
        <strain evidence="11">IR12</strain>
    </source>
</reference>
<evidence type="ECO:0000256" key="5">
    <source>
        <dbReference type="ARBA" id="ARBA00022692"/>
    </source>
</evidence>
<dbReference type="RefSeq" id="WP_214363022.1">
    <property type="nucleotide sequence ID" value="NZ_JAEKFT010000024.1"/>
</dbReference>
<keyword evidence="5 8" id="KW-0812">Transmembrane</keyword>
<proteinExistence type="inferred from homology"/>
<organism evidence="10 11">
    <name type="scientific">Denitromonas iodatirespirans</name>
    <dbReference type="NCBI Taxonomy" id="2795389"/>
    <lineage>
        <taxon>Bacteria</taxon>
        <taxon>Pseudomonadati</taxon>
        <taxon>Pseudomonadota</taxon>
        <taxon>Betaproteobacteria</taxon>
        <taxon>Rhodocyclales</taxon>
        <taxon>Zoogloeaceae</taxon>
        <taxon>Denitromonas</taxon>
    </lineage>
</organism>
<evidence type="ECO:0000256" key="3">
    <source>
        <dbReference type="ARBA" id="ARBA00022448"/>
    </source>
</evidence>
<dbReference type="PANTHER" id="PTHR42929">
    <property type="entry name" value="INNER MEMBRANE ABC TRANSPORTER PERMEASE PROTEIN YDCU-RELATED-RELATED"/>
    <property type="match status" value="1"/>
</dbReference>
<accession>A0A944H9B9</accession>
<name>A0A944H9B9_DENI1</name>
<dbReference type="Pfam" id="PF00528">
    <property type="entry name" value="BPD_transp_1"/>
    <property type="match status" value="1"/>
</dbReference>
<comment type="subcellular location">
    <subcellularLocation>
        <location evidence="1 8">Cell membrane</location>
        <topology evidence="1 8">Multi-pass membrane protein</topology>
    </subcellularLocation>
</comment>
<dbReference type="EMBL" id="JAEKFT010000024">
    <property type="protein sequence ID" value="MBT0963084.1"/>
    <property type="molecule type" value="Genomic_DNA"/>
</dbReference>
<evidence type="ECO:0000256" key="4">
    <source>
        <dbReference type="ARBA" id="ARBA00022475"/>
    </source>
</evidence>
<evidence type="ECO:0000313" key="10">
    <source>
        <dbReference type="EMBL" id="MBT0963084.1"/>
    </source>
</evidence>
<gene>
    <name evidence="10" type="ORF">I8J34_18025</name>
</gene>
<dbReference type="AlphaFoldDB" id="A0A944H9B9"/>
<comment type="caution">
    <text evidence="10">The sequence shown here is derived from an EMBL/GenBank/DDBJ whole genome shotgun (WGS) entry which is preliminary data.</text>
</comment>
<keyword evidence="4" id="KW-1003">Cell membrane</keyword>
<evidence type="ECO:0000256" key="2">
    <source>
        <dbReference type="ARBA" id="ARBA00007069"/>
    </source>
</evidence>
<dbReference type="GO" id="GO:0055085">
    <property type="term" value="P:transmembrane transport"/>
    <property type="evidence" value="ECO:0007669"/>
    <property type="project" value="InterPro"/>
</dbReference>
<dbReference type="InterPro" id="IPR035906">
    <property type="entry name" value="MetI-like_sf"/>
</dbReference>
<feature type="transmembrane region" description="Helical" evidence="8">
    <location>
        <begin position="286"/>
        <end position="307"/>
    </location>
</feature>
<dbReference type="PROSITE" id="PS50928">
    <property type="entry name" value="ABC_TM1"/>
    <property type="match status" value="1"/>
</dbReference>
<feature type="transmembrane region" description="Helical" evidence="8">
    <location>
        <begin position="32"/>
        <end position="54"/>
    </location>
</feature>
<dbReference type="Gene3D" id="1.10.3720.10">
    <property type="entry name" value="MetI-like"/>
    <property type="match status" value="1"/>
</dbReference>
<evidence type="ECO:0000256" key="1">
    <source>
        <dbReference type="ARBA" id="ARBA00004651"/>
    </source>
</evidence>
<feature type="transmembrane region" description="Helical" evidence="8">
    <location>
        <begin position="236"/>
        <end position="258"/>
    </location>
</feature>
<dbReference type="GO" id="GO:0005886">
    <property type="term" value="C:plasma membrane"/>
    <property type="evidence" value="ECO:0007669"/>
    <property type="project" value="UniProtKB-SubCell"/>
</dbReference>
<feature type="transmembrane region" description="Helical" evidence="8">
    <location>
        <begin position="338"/>
        <end position="363"/>
    </location>
</feature>
<dbReference type="CDD" id="cd06261">
    <property type="entry name" value="TM_PBP2"/>
    <property type="match status" value="1"/>
</dbReference>
<comment type="similarity">
    <text evidence="2">Belongs to the binding-protein-dependent transport system permease family. CysTW subfamily.</text>
</comment>
<evidence type="ECO:0000259" key="9">
    <source>
        <dbReference type="PROSITE" id="PS50928"/>
    </source>
</evidence>
<evidence type="ECO:0000256" key="6">
    <source>
        <dbReference type="ARBA" id="ARBA00022989"/>
    </source>
</evidence>
<evidence type="ECO:0000256" key="8">
    <source>
        <dbReference type="RuleBase" id="RU363032"/>
    </source>
</evidence>